<keyword evidence="8" id="KW-1185">Reference proteome</keyword>
<evidence type="ECO:0000313" key="8">
    <source>
        <dbReference type="Proteomes" id="UP001497382"/>
    </source>
</evidence>
<dbReference type="Pfam" id="PF01062">
    <property type="entry name" value="Bestrophin"/>
    <property type="match status" value="1"/>
</dbReference>
<evidence type="ECO:0000256" key="4">
    <source>
        <dbReference type="ARBA" id="ARBA00023136"/>
    </source>
</evidence>
<keyword evidence="6" id="KW-0868">Chloride</keyword>
<dbReference type="AlphaFoldDB" id="A0AAV2BEJ7"/>
<dbReference type="InterPro" id="IPR000615">
    <property type="entry name" value="Bestrophin"/>
</dbReference>
<gene>
    <name evidence="7" type="ORF">LARSCL_LOCUS18660</name>
</gene>
<organism evidence="7 8">
    <name type="scientific">Larinioides sclopetarius</name>
    <dbReference type="NCBI Taxonomy" id="280406"/>
    <lineage>
        <taxon>Eukaryota</taxon>
        <taxon>Metazoa</taxon>
        <taxon>Ecdysozoa</taxon>
        <taxon>Arthropoda</taxon>
        <taxon>Chelicerata</taxon>
        <taxon>Arachnida</taxon>
        <taxon>Araneae</taxon>
        <taxon>Araneomorphae</taxon>
        <taxon>Entelegynae</taxon>
        <taxon>Araneoidea</taxon>
        <taxon>Araneidae</taxon>
        <taxon>Larinioides</taxon>
    </lineage>
</organism>
<keyword evidence="6" id="KW-0407">Ion channel</keyword>
<reference evidence="7 8" key="1">
    <citation type="submission" date="2024-04" db="EMBL/GenBank/DDBJ databases">
        <authorList>
            <person name="Rising A."/>
            <person name="Reimegard J."/>
            <person name="Sonavane S."/>
            <person name="Akerstrom W."/>
            <person name="Nylinder S."/>
            <person name="Hedman E."/>
            <person name="Kallberg Y."/>
        </authorList>
    </citation>
    <scope>NUCLEOTIDE SEQUENCE [LARGE SCALE GENOMIC DNA]</scope>
</reference>
<evidence type="ECO:0000256" key="5">
    <source>
        <dbReference type="ARBA" id="ARBA00034769"/>
    </source>
</evidence>
<dbReference type="PANTHER" id="PTHR10736:SF0">
    <property type="entry name" value="BESTROPHIN HOMOLOG"/>
    <property type="match status" value="1"/>
</dbReference>
<accession>A0AAV2BEJ7</accession>
<evidence type="ECO:0000256" key="6">
    <source>
        <dbReference type="RuleBase" id="RU363126"/>
    </source>
</evidence>
<evidence type="ECO:0000256" key="3">
    <source>
        <dbReference type="ARBA" id="ARBA00022989"/>
    </source>
</evidence>
<feature type="transmembrane region" description="Helical" evidence="6">
    <location>
        <begin position="20"/>
        <end position="39"/>
    </location>
</feature>
<evidence type="ECO:0000256" key="2">
    <source>
        <dbReference type="ARBA" id="ARBA00022692"/>
    </source>
</evidence>
<evidence type="ECO:0000313" key="7">
    <source>
        <dbReference type="EMBL" id="CAL1294354.1"/>
    </source>
</evidence>
<comment type="caution">
    <text evidence="7">The sequence shown here is derived from an EMBL/GenBank/DDBJ whole genome shotgun (WGS) entry which is preliminary data.</text>
</comment>
<comment type="function">
    <text evidence="6">Forms chloride channels.</text>
</comment>
<dbReference type="EMBL" id="CAXIEN010000343">
    <property type="protein sequence ID" value="CAL1294354.1"/>
    <property type="molecule type" value="Genomic_DNA"/>
</dbReference>
<evidence type="ECO:0000256" key="1">
    <source>
        <dbReference type="ARBA" id="ARBA00004370"/>
    </source>
</evidence>
<keyword evidence="6" id="KW-0869">Chloride channel</keyword>
<keyword evidence="2 6" id="KW-0812">Transmembrane</keyword>
<keyword evidence="4 6" id="KW-0472">Membrane</keyword>
<protein>
    <recommendedName>
        <fullName evidence="6">Bestrophin homolog</fullName>
    </recommendedName>
</protein>
<keyword evidence="6" id="KW-1003">Cell membrane</keyword>
<comment type="caution">
    <text evidence="6">Lacks conserved residue(s) required for the propagation of feature annotation.</text>
</comment>
<comment type="subcellular location">
    <subcellularLocation>
        <location evidence="6">Cell membrane</location>
        <topology evidence="6">Multi-pass membrane protein</topology>
    </subcellularLocation>
    <subcellularLocation>
        <location evidence="1">Membrane</location>
    </subcellularLocation>
</comment>
<name>A0AAV2BEJ7_9ARAC</name>
<dbReference type="Proteomes" id="UP001497382">
    <property type="component" value="Unassembled WGS sequence"/>
</dbReference>
<dbReference type="GO" id="GO:0034707">
    <property type="term" value="C:chloride channel complex"/>
    <property type="evidence" value="ECO:0007669"/>
    <property type="project" value="UniProtKB-KW"/>
</dbReference>
<dbReference type="GO" id="GO:0005254">
    <property type="term" value="F:chloride channel activity"/>
    <property type="evidence" value="ECO:0007669"/>
    <property type="project" value="UniProtKB-KW"/>
</dbReference>
<keyword evidence="6" id="KW-0813">Transport</keyword>
<dbReference type="PANTHER" id="PTHR10736">
    <property type="entry name" value="BESTROPHIN"/>
    <property type="match status" value="1"/>
</dbReference>
<proteinExistence type="inferred from homology"/>
<dbReference type="InterPro" id="IPR021134">
    <property type="entry name" value="Bestrophin-like"/>
</dbReference>
<dbReference type="GO" id="GO:0005886">
    <property type="term" value="C:plasma membrane"/>
    <property type="evidence" value="ECO:0007669"/>
    <property type="project" value="UniProtKB-SubCell"/>
</dbReference>
<keyword evidence="3 6" id="KW-1133">Transmembrane helix</keyword>
<comment type="similarity">
    <text evidence="5 6">Belongs to the anion channel-forming bestrophin (TC 1.A.46) family. Calcium-sensitive chloride channel subfamily.</text>
</comment>
<keyword evidence="6" id="KW-0406">Ion transport</keyword>
<sequence length="174" mass="20240">MIASYVHGTDERSRMIRRTLARYLILIQVLTYQAVSTAVKRRFPTTQHLVSAGIMTKEEKSVLDKISFTHGKWWISCHWFCSLATRARKEGRIKDPVLLNGMLNVAEQILHPYGEDDDDFELNWCLDRSVQIAYLVVDNLQLKHPKVTKDFFWDETEPILPRRGSRPSSLYSLC</sequence>